<evidence type="ECO:0000313" key="3">
    <source>
        <dbReference type="EMBL" id="PIA15321.1"/>
    </source>
</evidence>
<keyword evidence="2" id="KW-0812">Transmembrane</keyword>
<evidence type="ECO:0000313" key="4">
    <source>
        <dbReference type="Proteomes" id="UP000242474"/>
    </source>
</evidence>
<name>A0A2G5B8J2_COERN</name>
<evidence type="ECO:0000256" key="1">
    <source>
        <dbReference type="SAM" id="MobiDB-lite"/>
    </source>
</evidence>
<proteinExistence type="predicted"/>
<gene>
    <name evidence="3" type="ORF">COEREDRAFT_82078</name>
</gene>
<sequence>MTYAKIIHGGAALAGVTEIGRGIWNFATVYTPVPLVFGCAFAAFAFWRQCRSKKDMEYETTDVVDNSSHDAGHTAAQLLPQISYRIYYSLTAQSTQDNDECCLSSTSNRKPKEMETAANLDSADDTATAAQVSCEKEAVQLLPPLLSPQQQLQNQQPQENMQVACKASVDPKGYGAVLSDPFTLVSVSDTVSSSKPPDDKDVTKPNMNSDTDCHRIPEFARISEEDPVVDPACTRSYCPAPIGRRRSYLHNSDFGCNEAIAWPSPLLAGQGFCSGAPPSPASSMATAVHSPASSSCSGDSGFSLFTSNKFC</sequence>
<dbReference type="EMBL" id="KZ303508">
    <property type="protein sequence ID" value="PIA15321.1"/>
    <property type="molecule type" value="Genomic_DNA"/>
</dbReference>
<evidence type="ECO:0000256" key="2">
    <source>
        <dbReference type="SAM" id="Phobius"/>
    </source>
</evidence>
<feature type="region of interest" description="Disordered" evidence="1">
    <location>
        <begin position="188"/>
        <end position="213"/>
    </location>
</feature>
<organism evidence="3 4">
    <name type="scientific">Coemansia reversa (strain ATCC 12441 / NRRL 1564)</name>
    <dbReference type="NCBI Taxonomy" id="763665"/>
    <lineage>
        <taxon>Eukaryota</taxon>
        <taxon>Fungi</taxon>
        <taxon>Fungi incertae sedis</taxon>
        <taxon>Zoopagomycota</taxon>
        <taxon>Kickxellomycotina</taxon>
        <taxon>Kickxellomycetes</taxon>
        <taxon>Kickxellales</taxon>
        <taxon>Kickxellaceae</taxon>
        <taxon>Coemansia</taxon>
    </lineage>
</organism>
<feature type="transmembrane region" description="Helical" evidence="2">
    <location>
        <begin position="23"/>
        <end position="47"/>
    </location>
</feature>
<dbReference type="AlphaFoldDB" id="A0A2G5B8J2"/>
<dbReference type="Proteomes" id="UP000242474">
    <property type="component" value="Unassembled WGS sequence"/>
</dbReference>
<dbReference type="OrthoDB" id="10264957at2759"/>
<reference evidence="3 4" key="1">
    <citation type="journal article" date="2015" name="Genome Biol. Evol.">
        <title>Phylogenomic analyses indicate that early fungi evolved digesting cell walls of algal ancestors of land plants.</title>
        <authorList>
            <person name="Chang Y."/>
            <person name="Wang S."/>
            <person name="Sekimoto S."/>
            <person name="Aerts A.L."/>
            <person name="Choi C."/>
            <person name="Clum A."/>
            <person name="LaButti K.M."/>
            <person name="Lindquist E.A."/>
            <person name="Yee Ngan C."/>
            <person name="Ohm R.A."/>
            <person name="Salamov A.A."/>
            <person name="Grigoriev I.V."/>
            <person name="Spatafora J.W."/>
            <person name="Berbee M.L."/>
        </authorList>
    </citation>
    <scope>NUCLEOTIDE SEQUENCE [LARGE SCALE GENOMIC DNA]</scope>
    <source>
        <strain evidence="3 4">NRRL 1564</strain>
    </source>
</reference>
<feature type="region of interest" description="Disordered" evidence="1">
    <location>
        <begin position="98"/>
        <end position="124"/>
    </location>
</feature>
<protein>
    <submittedName>
        <fullName evidence="3">Uncharacterized protein</fullName>
    </submittedName>
</protein>
<keyword evidence="2" id="KW-0472">Membrane</keyword>
<keyword evidence="2" id="KW-1133">Transmembrane helix</keyword>
<keyword evidence="4" id="KW-1185">Reference proteome</keyword>
<accession>A0A2G5B8J2</accession>